<evidence type="ECO:0000313" key="3">
    <source>
        <dbReference type="EMBL" id="EAX97755.1"/>
    </source>
</evidence>
<reference evidence="3" key="1">
    <citation type="submission" date="2006-10" db="EMBL/GenBank/DDBJ databases">
        <authorList>
            <person name="Amadeo P."/>
            <person name="Zhao Q."/>
            <person name="Wortman J."/>
            <person name="Fraser-Liggett C."/>
            <person name="Carlton J."/>
        </authorList>
    </citation>
    <scope>NUCLEOTIDE SEQUENCE</scope>
    <source>
        <strain evidence="3">G3</strain>
    </source>
</reference>
<keyword evidence="4" id="KW-1185">Reference proteome</keyword>
<dbReference type="AlphaFoldDB" id="A2FBG8"/>
<dbReference type="InterPro" id="IPR003959">
    <property type="entry name" value="ATPase_AAA_core"/>
</dbReference>
<dbReference type="GO" id="GO:0016887">
    <property type="term" value="F:ATP hydrolysis activity"/>
    <property type="evidence" value="ECO:0007669"/>
    <property type="project" value="InterPro"/>
</dbReference>
<dbReference type="VEuPathDB" id="TrichDB:TVAGG3_1006510"/>
<sequence length="368" mass="41930">MSKLPTIPVQREKQFEQIVEAIQCGIRLITISGPISSGKSTTIDAICKSKKLTMKKVHVYCDGESEYGDLYGRITDLFTETPKRPKSFRTFYEYMQDAPKSVIFIDSVELLGENARDLFTSVSAAVQSNLLPNITFVFSSRMPIKRMTSYPLDVFDIEFPAYTSEDIKKIIPVLHPKAKDPNFDSYIDKILFLCQTITRDIRDIIYIAFKVVGNTVQPEDPNFGVIVISELSQMKAQKECRVSNLPKLTKTLLLASYIACRTTIQADIARFTRAAKRPRKGVIYSEKYEFVPLERILAISRALVFYHCDDFECDYAVYIQLQNLVDLGLIEIRGDIRMTPKVRCLAPEFEVHYVAKTLGIDLDMYAGE</sequence>
<dbReference type="SMR" id="A2FBG8"/>
<name>A2FBG8_TRIV3</name>
<dbReference type="PANTHER" id="PTHR12705:SF0">
    <property type="entry name" value="ORIGIN RECOGNITION COMPLEX SUBUNIT 5"/>
    <property type="match status" value="1"/>
</dbReference>
<dbReference type="SUPFAM" id="SSF52540">
    <property type="entry name" value="P-loop containing nucleoside triphosphate hydrolases"/>
    <property type="match status" value="1"/>
</dbReference>
<dbReference type="EMBL" id="DS113702">
    <property type="protein sequence ID" value="EAX97755.1"/>
    <property type="molecule type" value="Genomic_DNA"/>
</dbReference>
<evidence type="ECO:0000313" key="4">
    <source>
        <dbReference type="Proteomes" id="UP000001542"/>
    </source>
</evidence>
<evidence type="ECO:0000259" key="1">
    <source>
        <dbReference type="Pfam" id="PF00004"/>
    </source>
</evidence>
<feature type="domain" description="Origin recognition complex subunit 5 C-terminal" evidence="2">
    <location>
        <begin position="245"/>
        <end position="365"/>
    </location>
</feature>
<dbReference type="OrthoDB" id="365981at2759"/>
<organism evidence="3 4">
    <name type="scientific">Trichomonas vaginalis (strain ATCC PRA-98 / G3)</name>
    <dbReference type="NCBI Taxonomy" id="412133"/>
    <lineage>
        <taxon>Eukaryota</taxon>
        <taxon>Metamonada</taxon>
        <taxon>Parabasalia</taxon>
        <taxon>Trichomonadida</taxon>
        <taxon>Trichomonadidae</taxon>
        <taxon>Trichomonas</taxon>
    </lineage>
</organism>
<dbReference type="Pfam" id="PF00004">
    <property type="entry name" value="AAA"/>
    <property type="match status" value="1"/>
</dbReference>
<dbReference type="PANTHER" id="PTHR12705">
    <property type="entry name" value="ORIGIN RECOGNITION COMPLEX SUBUNIT 5"/>
    <property type="match status" value="1"/>
</dbReference>
<dbReference type="Proteomes" id="UP000001542">
    <property type="component" value="Unassembled WGS sequence"/>
</dbReference>
<dbReference type="Gene3D" id="3.40.50.300">
    <property type="entry name" value="P-loop containing nucleotide triphosphate hydrolases"/>
    <property type="match status" value="1"/>
</dbReference>
<dbReference type="GO" id="GO:0003688">
    <property type="term" value="F:DNA replication origin binding"/>
    <property type="evidence" value="ECO:0000318"/>
    <property type="project" value="GO_Central"/>
</dbReference>
<proteinExistence type="predicted"/>
<feature type="domain" description="ATPase AAA-type core" evidence="1">
    <location>
        <begin position="30"/>
        <end position="134"/>
    </location>
</feature>
<dbReference type="InterPro" id="IPR020796">
    <property type="entry name" value="ORC5"/>
</dbReference>
<dbReference type="GO" id="GO:0006270">
    <property type="term" value="P:DNA replication initiation"/>
    <property type="evidence" value="ECO:0000318"/>
    <property type="project" value="GO_Central"/>
</dbReference>
<dbReference type="RefSeq" id="XP_001310685.1">
    <property type="nucleotide sequence ID" value="XM_001310684.1"/>
</dbReference>
<accession>A2FBG8</accession>
<dbReference type="InterPro" id="IPR047088">
    <property type="entry name" value="ORC5_C"/>
</dbReference>
<dbReference type="InParanoid" id="A2FBG8"/>
<dbReference type="STRING" id="5722.A2FBG8"/>
<dbReference type="KEGG" id="tva:4755543"/>
<dbReference type="Pfam" id="PF14630">
    <property type="entry name" value="ORC5_C"/>
    <property type="match status" value="1"/>
</dbReference>
<dbReference type="GO" id="GO:0005524">
    <property type="term" value="F:ATP binding"/>
    <property type="evidence" value="ECO:0007669"/>
    <property type="project" value="InterPro"/>
</dbReference>
<dbReference type="InterPro" id="IPR027417">
    <property type="entry name" value="P-loop_NTPase"/>
</dbReference>
<protein>
    <submittedName>
        <fullName evidence="3">Uncharacterized protein</fullName>
    </submittedName>
</protein>
<dbReference type="GO" id="GO:0005664">
    <property type="term" value="C:nuclear origin of replication recognition complex"/>
    <property type="evidence" value="ECO:0000318"/>
    <property type="project" value="GO_Central"/>
</dbReference>
<dbReference type="VEuPathDB" id="TrichDB:TVAG_080150"/>
<evidence type="ECO:0000259" key="2">
    <source>
        <dbReference type="Pfam" id="PF14630"/>
    </source>
</evidence>
<reference evidence="3" key="2">
    <citation type="journal article" date="2007" name="Science">
        <title>Draft genome sequence of the sexually transmitted pathogen Trichomonas vaginalis.</title>
        <authorList>
            <person name="Carlton J.M."/>
            <person name="Hirt R.P."/>
            <person name="Silva J.C."/>
            <person name="Delcher A.L."/>
            <person name="Schatz M."/>
            <person name="Zhao Q."/>
            <person name="Wortman J.R."/>
            <person name="Bidwell S.L."/>
            <person name="Alsmark U.C.M."/>
            <person name="Besteiro S."/>
            <person name="Sicheritz-Ponten T."/>
            <person name="Noel C.J."/>
            <person name="Dacks J.B."/>
            <person name="Foster P.G."/>
            <person name="Simillion C."/>
            <person name="Van de Peer Y."/>
            <person name="Miranda-Saavedra D."/>
            <person name="Barton G.J."/>
            <person name="Westrop G.D."/>
            <person name="Mueller S."/>
            <person name="Dessi D."/>
            <person name="Fiori P.L."/>
            <person name="Ren Q."/>
            <person name="Paulsen I."/>
            <person name="Zhang H."/>
            <person name="Bastida-Corcuera F.D."/>
            <person name="Simoes-Barbosa A."/>
            <person name="Brown M.T."/>
            <person name="Hayes R.D."/>
            <person name="Mukherjee M."/>
            <person name="Okumura C.Y."/>
            <person name="Schneider R."/>
            <person name="Smith A.J."/>
            <person name="Vanacova S."/>
            <person name="Villalvazo M."/>
            <person name="Haas B.J."/>
            <person name="Pertea M."/>
            <person name="Feldblyum T.V."/>
            <person name="Utterback T.R."/>
            <person name="Shu C.L."/>
            <person name="Osoegawa K."/>
            <person name="de Jong P.J."/>
            <person name="Hrdy I."/>
            <person name="Horvathova L."/>
            <person name="Zubacova Z."/>
            <person name="Dolezal P."/>
            <person name="Malik S.B."/>
            <person name="Logsdon J.M. Jr."/>
            <person name="Henze K."/>
            <person name="Gupta A."/>
            <person name="Wang C.C."/>
            <person name="Dunne R.L."/>
            <person name="Upcroft J.A."/>
            <person name="Upcroft P."/>
            <person name="White O."/>
            <person name="Salzberg S.L."/>
            <person name="Tang P."/>
            <person name="Chiu C.-H."/>
            <person name="Lee Y.-S."/>
            <person name="Embley T.M."/>
            <person name="Coombs G.H."/>
            <person name="Mottram J.C."/>
            <person name="Tachezy J."/>
            <person name="Fraser-Liggett C.M."/>
            <person name="Johnson P.J."/>
        </authorList>
    </citation>
    <scope>NUCLEOTIDE SEQUENCE [LARGE SCALE GENOMIC DNA]</scope>
    <source>
        <strain evidence="3">G3</strain>
    </source>
</reference>
<gene>
    <name evidence="3" type="ORF">TVAG_080150</name>
</gene>